<keyword evidence="3" id="KW-1185">Reference proteome</keyword>
<evidence type="ECO:0000313" key="2">
    <source>
        <dbReference type="EMBL" id="OSC99374.1"/>
    </source>
</evidence>
<dbReference type="Pfam" id="PF13668">
    <property type="entry name" value="Ferritin_2"/>
    <property type="match status" value="1"/>
</dbReference>
<dbReference type="EMBL" id="KZ084128">
    <property type="protein sequence ID" value="OSC99374.1"/>
    <property type="molecule type" value="Genomic_DNA"/>
</dbReference>
<reference evidence="2 3" key="1">
    <citation type="journal article" date="2015" name="Biotechnol. Biofuels">
        <title>Enhanced degradation of softwood versus hardwood by the white-rot fungus Pycnoporus coccineus.</title>
        <authorList>
            <person name="Couturier M."/>
            <person name="Navarro D."/>
            <person name="Chevret D."/>
            <person name="Henrissat B."/>
            <person name="Piumi F."/>
            <person name="Ruiz-Duenas F.J."/>
            <person name="Martinez A.T."/>
            <person name="Grigoriev I.V."/>
            <person name="Riley R."/>
            <person name="Lipzen A."/>
            <person name="Berrin J.G."/>
            <person name="Master E.R."/>
            <person name="Rosso M.N."/>
        </authorList>
    </citation>
    <scope>NUCLEOTIDE SEQUENCE [LARGE SCALE GENOMIC DNA]</scope>
    <source>
        <strain evidence="2 3">BRFM310</strain>
    </source>
</reference>
<name>A0A1Y2IE64_TRAC3</name>
<gene>
    <name evidence="2" type="ORF">PYCCODRAFT_1415976</name>
</gene>
<feature type="signal peptide" evidence="1">
    <location>
        <begin position="1"/>
        <end position="18"/>
    </location>
</feature>
<protein>
    <recommendedName>
        <fullName evidence="4">Ferritin-like domain-containing protein</fullName>
    </recommendedName>
</protein>
<dbReference type="STRING" id="1353009.A0A1Y2IE64"/>
<evidence type="ECO:0008006" key="4">
    <source>
        <dbReference type="Google" id="ProtNLM"/>
    </source>
</evidence>
<dbReference type="OrthoDB" id="1001765at2759"/>
<evidence type="ECO:0000313" key="3">
    <source>
        <dbReference type="Proteomes" id="UP000193067"/>
    </source>
</evidence>
<evidence type="ECO:0000256" key="1">
    <source>
        <dbReference type="SAM" id="SignalP"/>
    </source>
</evidence>
<dbReference type="PANTHER" id="PTHR38705">
    <property type="entry name" value="PROTEIN RDS1"/>
    <property type="match status" value="1"/>
</dbReference>
<dbReference type="PANTHER" id="PTHR38705:SF1">
    <property type="entry name" value="PROTEIN RDS1"/>
    <property type="match status" value="1"/>
</dbReference>
<dbReference type="Proteomes" id="UP000193067">
    <property type="component" value="Unassembled WGS sequence"/>
</dbReference>
<organism evidence="2 3">
    <name type="scientific">Trametes coccinea (strain BRFM310)</name>
    <name type="common">Pycnoporus coccineus</name>
    <dbReference type="NCBI Taxonomy" id="1353009"/>
    <lineage>
        <taxon>Eukaryota</taxon>
        <taxon>Fungi</taxon>
        <taxon>Dikarya</taxon>
        <taxon>Basidiomycota</taxon>
        <taxon>Agaricomycotina</taxon>
        <taxon>Agaricomycetes</taxon>
        <taxon>Polyporales</taxon>
        <taxon>Polyporaceae</taxon>
        <taxon>Trametes</taxon>
    </lineage>
</organism>
<dbReference type="InterPro" id="IPR039254">
    <property type="entry name" value="Rds1"/>
</dbReference>
<dbReference type="AlphaFoldDB" id="A0A1Y2IE64"/>
<accession>A0A1Y2IE64</accession>
<sequence length="307" mass="32732">MFRKAVLLALVGAAATIAQVLEGWTDTTLAQYLLQVEQLENDFFSQGLTQFADTDFDDAGYPAWVRNRIEQIADHEAAHVSDLTNTLGEGAPAPCTYSFPLTDVDSFVDLAQQITTVAASAGIGAVGFINGTGLAIYASSIAATESRQAGWLTAAVEKFQPWNGAWETPLAPSEAWSLLDGYVTECPDGNPTLPFHSYPALTITPTYPTADTTVTVGLSLKSSVQQFYLAWLNGLIVQYSPITGGQATVPEGLNGTVYAIVVSSPDPPSTDNIASGAAIVQFPFDSHVSDTDPSDLPKVKSRFFRNI</sequence>
<proteinExistence type="predicted"/>
<feature type="chain" id="PRO_5012033735" description="Ferritin-like domain-containing protein" evidence="1">
    <location>
        <begin position="19"/>
        <end position="307"/>
    </location>
</feature>
<keyword evidence="1" id="KW-0732">Signal</keyword>